<evidence type="ECO:0000259" key="8">
    <source>
        <dbReference type="PROSITE" id="PS51645"/>
    </source>
</evidence>
<dbReference type="GO" id="GO:0071949">
    <property type="term" value="F:FAD binding"/>
    <property type="evidence" value="ECO:0007669"/>
    <property type="project" value="TreeGrafter"/>
</dbReference>
<dbReference type="Gene3D" id="3.40.50.620">
    <property type="entry name" value="HUPs"/>
    <property type="match status" value="1"/>
</dbReference>
<evidence type="ECO:0000313" key="9">
    <source>
        <dbReference type="EMBL" id="RBL92640.1"/>
    </source>
</evidence>
<dbReference type="InterPro" id="IPR005101">
    <property type="entry name" value="Cryptochr/Photolyase_FAD-bd"/>
</dbReference>
<dbReference type="AlphaFoldDB" id="A0A365Y2C0"/>
<dbReference type="Pfam" id="PF03441">
    <property type="entry name" value="FAD_binding_7"/>
    <property type="match status" value="1"/>
</dbReference>
<dbReference type="InterPro" id="IPR006050">
    <property type="entry name" value="DNA_photolyase_N"/>
</dbReference>
<evidence type="ECO:0000256" key="2">
    <source>
        <dbReference type="ARBA" id="ARBA00022630"/>
    </source>
</evidence>
<dbReference type="GO" id="GO:0006950">
    <property type="term" value="P:response to stress"/>
    <property type="evidence" value="ECO:0007669"/>
    <property type="project" value="UniProtKB-ARBA"/>
</dbReference>
<name>A0A365Y2C0_9BACT</name>
<comment type="caution">
    <text evidence="9">The sequence shown here is derived from an EMBL/GenBank/DDBJ whole genome shotgun (WGS) entry which is preliminary data.</text>
</comment>
<feature type="domain" description="Photolyase/cryptochrome alpha/beta" evidence="8">
    <location>
        <begin position="4"/>
        <end position="134"/>
    </location>
</feature>
<accession>A0A365Y2C0</accession>
<organism evidence="9 10">
    <name type="scientific">Chitinophaga flava</name>
    <dbReference type="NCBI Taxonomy" id="2259036"/>
    <lineage>
        <taxon>Bacteria</taxon>
        <taxon>Pseudomonadati</taxon>
        <taxon>Bacteroidota</taxon>
        <taxon>Chitinophagia</taxon>
        <taxon>Chitinophagales</taxon>
        <taxon>Chitinophagaceae</taxon>
        <taxon>Chitinophaga</taxon>
    </lineage>
</organism>
<dbReference type="PROSITE" id="PS00394">
    <property type="entry name" value="DNA_PHOTOLYASES_1_1"/>
    <property type="match status" value="1"/>
</dbReference>
<gene>
    <name evidence="9" type="ORF">DF182_08695</name>
</gene>
<evidence type="ECO:0000313" key="10">
    <source>
        <dbReference type="Proteomes" id="UP000253410"/>
    </source>
</evidence>
<dbReference type="Pfam" id="PF00875">
    <property type="entry name" value="DNA_photolyase"/>
    <property type="match status" value="1"/>
</dbReference>
<evidence type="ECO:0000256" key="7">
    <source>
        <dbReference type="RuleBase" id="RU004182"/>
    </source>
</evidence>
<feature type="binding site" evidence="5">
    <location>
        <position position="255"/>
    </location>
    <ligand>
        <name>FAD</name>
        <dbReference type="ChEBI" id="CHEBI:57692"/>
    </ligand>
</feature>
<evidence type="ECO:0000256" key="1">
    <source>
        <dbReference type="ARBA" id="ARBA00001932"/>
    </source>
</evidence>
<feature type="site" description="Electron transfer via tryptophanyl radical" evidence="6">
    <location>
        <position position="289"/>
    </location>
</feature>
<evidence type="ECO:0000256" key="3">
    <source>
        <dbReference type="ARBA" id="ARBA00022827"/>
    </source>
</evidence>
<dbReference type="InterPro" id="IPR014729">
    <property type="entry name" value="Rossmann-like_a/b/a_fold"/>
</dbReference>
<dbReference type="PANTHER" id="PTHR11455:SF9">
    <property type="entry name" value="CRYPTOCHROME CIRCADIAN CLOCK 5 ISOFORM X1"/>
    <property type="match status" value="1"/>
</dbReference>
<dbReference type="Gene3D" id="1.10.579.10">
    <property type="entry name" value="DNA Cyclobutane Dipyrimidine Photolyase, subunit A, domain 3"/>
    <property type="match status" value="1"/>
</dbReference>
<dbReference type="InterPro" id="IPR036155">
    <property type="entry name" value="Crypto/Photolyase_N_sf"/>
</dbReference>
<dbReference type="OrthoDB" id="9772484at2"/>
<feature type="site" description="Electron transfer via tryptophanyl radical" evidence="6">
    <location>
        <position position="365"/>
    </location>
</feature>
<dbReference type="GO" id="GO:0003677">
    <property type="term" value="F:DNA binding"/>
    <property type="evidence" value="ECO:0007669"/>
    <property type="project" value="TreeGrafter"/>
</dbReference>
<dbReference type="GO" id="GO:0006139">
    <property type="term" value="P:nucleobase-containing compound metabolic process"/>
    <property type="evidence" value="ECO:0007669"/>
    <property type="project" value="UniProtKB-ARBA"/>
</dbReference>
<feature type="binding site" evidence="5">
    <location>
        <position position="215"/>
    </location>
    <ligand>
        <name>FAD</name>
        <dbReference type="ChEBI" id="CHEBI:57692"/>
    </ligand>
</feature>
<dbReference type="SUPFAM" id="SSF48173">
    <property type="entry name" value="Cryptochrome/photolyase FAD-binding domain"/>
    <property type="match status" value="1"/>
</dbReference>
<feature type="site" description="Electron transfer via tryptophanyl radical" evidence="6">
    <location>
        <position position="342"/>
    </location>
</feature>
<dbReference type="SUPFAM" id="SSF52425">
    <property type="entry name" value="Cryptochrome/photolyase, N-terminal domain"/>
    <property type="match status" value="1"/>
</dbReference>
<comment type="cofactor">
    <cofactor evidence="1">
        <name>(6R)-5,10-methylene-5,6,7,8-tetrahydrofolate</name>
        <dbReference type="ChEBI" id="CHEBI:15636"/>
    </cofactor>
</comment>
<proteinExistence type="inferred from homology"/>
<keyword evidence="10" id="KW-1185">Reference proteome</keyword>
<protein>
    <submittedName>
        <fullName evidence="9">Deoxyribodipyrimidine photolyase</fullName>
    </submittedName>
</protein>
<dbReference type="GO" id="GO:0009416">
    <property type="term" value="P:response to light stimulus"/>
    <property type="evidence" value="ECO:0007669"/>
    <property type="project" value="TreeGrafter"/>
</dbReference>
<keyword evidence="2 5" id="KW-0285">Flavoprotein</keyword>
<dbReference type="Proteomes" id="UP000253410">
    <property type="component" value="Unassembled WGS sequence"/>
</dbReference>
<feature type="binding site" evidence="5">
    <location>
        <begin position="355"/>
        <end position="357"/>
    </location>
    <ligand>
        <name>FAD</name>
        <dbReference type="ChEBI" id="CHEBI:57692"/>
    </ligand>
</feature>
<comment type="similarity">
    <text evidence="7">Belongs to the DNA photolyase family.</text>
</comment>
<dbReference type="PRINTS" id="PR00147">
    <property type="entry name" value="DNAPHOTLYASE"/>
</dbReference>
<dbReference type="RefSeq" id="WP_113615241.1">
    <property type="nucleotide sequence ID" value="NZ_QFFJ01000001.1"/>
</dbReference>
<feature type="binding site" evidence="5">
    <location>
        <begin position="258"/>
        <end position="265"/>
    </location>
    <ligand>
        <name>FAD</name>
        <dbReference type="ChEBI" id="CHEBI:57692"/>
    </ligand>
</feature>
<dbReference type="PANTHER" id="PTHR11455">
    <property type="entry name" value="CRYPTOCHROME"/>
    <property type="match status" value="1"/>
</dbReference>
<evidence type="ECO:0000256" key="5">
    <source>
        <dbReference type="PIRSR" id="PIRSR602081-1"/>
    </source>
</evidence>
<evidence type="ECO:0000256" key="4">
    <source>
        <dbReference type="ARBA" id="ARBA00022991"/>
    </source>
</evidence>
<dbReference type="PROSITE" id="PS00691">
    <property type="entry name" value="DNA_PHOTOLYASES_1_2"/>
    <property type="match status" value="1"/>
</dbReference>
<keyword evidence="9" id="KW-0456">Lyase</keyword>
<keyword evidence="3 5" id="KW-0274">FAD</keyword>
<dbReference type="PROSITE" id="PS51645">
    <property type="entry name" value="PHR_CRY_ALPHA_BETA"/>
    <property type="match status" value="1"/>
</dbReference>
<dbReference type="EMBL" id="QFFJ01000001">
    <property type="protein sequence ID" value="RBL92640.1"/>
    <property type="molecule type" value="Genomic_DNA"/>
</dbReference>
<dbReference type="Gene3D" id="1.25.40.80">
    <property type="match status" value="1"/>
</dbReference>
<dbReference type="InterPro" id="IPR036134">
    <property type="entry name" value="Crypto/Photolyase_FAD-like_sf"/>
</dbReference>
<keyword evidence="4 7" id="KW-0157">Chromophore</keyword>
<dbReference type="InterPro" id="IPR002081">
    <property type="entry name" value="Cryptochrome/DNA_photolyase_1"/>
</dbReference>
<reference evidence="9 10" key="1">
    <citation type="submission" date="2018-05" db="EMBL/GenBank/DDBJ databases">
        <title>Chitinophaga sp. K3CV102501T nov., isolated from isolated from a monsoon evergreen broad-leaved forest soil.</title>
        <authorList>
            <person name="Lv Y."/>
        </authorList>
    </citation>
    <scope>NUCLEOTIDE SEQUENCE [LARGE SCALE GENOMIC DNA]</scope>
    <source>
        <strain evidence="9 10">GDMCC 1.1325</strain>
    </source>
</reference>
<sequence>MTPKINLCWLRRDLRLNDQAALYHALKDKNPVVPVFVFDTNILDDLEDKHDRRVTFIHEVLEDIQRQLVAKGTTLDVFYGTPEDAFRHWTSRYPVEKVFTTGDYEPYARKRDADVAAWLHKKKISFHSYKDQVIFEKSEVVKDNGDPYTIFTPYSKRWLATLKPFYLKPYPVEKYESNWYQQRALKIPSLAMMGFKAGKKDFPSKEFPESIITHYDQTRDFPALAGTTGLGVHLRFGTVSIRELMQRAMQLNQTFAKELIWRDFFQMILWHFPHAAGASFRKEYDNIRWRNNEAEFERWCTGQTGYPIVDAGMRELNATGHMHNRVRMITASFLTKHLLIDWRWGEAYFAAKLLDYDLASNNGNWQWAAGCGCDAAPYFRVFNPALQTKKFDKDLRYIRRWVPEFEDLSYVHPVVSHEEARKRAIAVYSQAVKR</sequence>
<dbReference type="InterPro" id="IPR018394">
    <property type="entry name" value="DNA_photolyase_1_CS_C"/>
</dbReference>
<dbReference type="GO" id="GO:0003904">
    <property type="term" value="F:deoxyribodipyrimidine photo-lyase activity"/>
    <property type="evidence" value="ECO:0007669"/>
    <property type="project" value="TreeGrafter"/>
</dbReference>
<comment type="cofactor">
    <cofactor evidence="5">
        <name>FAD</name>
        <dbReference type="ChEBI" id="CHEBI:57692"/>
    </cofactor>
    <text evidence="5">Binds 1 FAD per subunit.</text>
</comment>
<evidence type="ECO:0000256" key="6">
    <source>
        <dbReference type="PIRSR" id="PIRSR602081-2"/>
    </source>
</evidence>